<accession>A0ABQ6LZZ8</accession>
<dbReference type="EMBL" id="BSYJ01000003">
    <property type="protein sequence ID" value="GMG87673.1"/>
    <property type="molecule type" value="Genomic_DNA"/>
</dbReference>
<comment type="caution">
    <text evidence="2">The sequence shown here is derived from an EMBL/GenBank/DDBJ whole genome shotgun (WGS) entry which is preliminary data.</text>
</comment>
<reference evidence="2 3" key="1">
    <citation type="submission" date="2023-04" db="EMBL/GenBank/DDBJ databases">
        <title>Marinobulbifer ophiurae gen. nov., sp. Nov., isolate from tissue of brittle star Ophioplocus japonicus.</title>
        <authorList>
            <person name="Kawano K."/>
            <person name="Sawayama S."/>
            <person name="Nakagawa S."/>
        </authorList>
    </citation>
    <scope>NUCLEOTIDE SEQUENCE [LARGE SCALE GENOMIC DNA]</scope>
    <source>
        <strain evidence="2 3">NKW57</strain>
    </source>
</reference>
<evidence type="ECO:0000313" key="2">
    <source>
        <dbReference type="EMBL" id="GMG87673.1"/>
    </source>
</evidence>
<gene>
    <name evidence="2" type="ORF">MNKW57_19940</name>
</gene>
<sequence>MAKIAVILLSILFPCAVVCQEDTYILFDVEVKGHKKKTPIWLSVEGSYDLEHLRIERYLLPIRHGIYFLDHIDFHEKIAFEDPILEGGQKKGSLDLRERNGVKIVLKEGYVNFLGTLKVHKNKYNRLEMTFAAEESLVRIACIINPNILNKRKYGLL</sequence>
<organism evidence="2 3">
    <name type="scientific">Biformimicrobium ophioploci</name>
    <dbReference type="NCBI Taxonomy" id="3036711"/>
    <lineage>
        <taxon>Bacteria</taxon>
        <taxon>Pseudomonadati</taxon>
        <taxon>Pseudomonadota</taxon>
        <taxon>Gammaproteobacteria</taxon>
        <taxon>Cellvibrionales</taxon>
        <taxon>Microbulbiferaceae</taxon>
        <taxon>Biformimicrobium</taxon>
    </lineage>
</organism>
<keyword evidence="3" id="KW-1185">Reference proteome</keyword>
<feature type="signal peptide" evidence="1">
    <location>
        <begin position="1"/>
        <end position="19"/>
    </location>
</feature>
<dbReference type="RefSeq" id="WP_285764288.1">
    <property type="nucleotide sequence ID" value="NZ_BSYJ01000003.1"/>
</dbReference>
<dbReference type="Proteomes" id="UP001224392">
    <property type="component" value="Unassembled WGS sequence"/>
</dbReference>
<proteinExistence type="predicted"/>
<protein>
    <submittedName>
        <fullName evidence="2">Uncharacterized protein</fullName>
    </submittedName>
</protein>
<name>A0ABQ6LZZ8_9GAMM</name>
<evidence type="ECO:0000256" key="1">
    <source>
        <dbReference type="SAM" id="SignalP"/>
    </source>
</evidence>
<feature type="chain" id="PRO_5047480105" evidence="1">
    <location>
        <begin position="20"/>
        <end position="157"/>
    </location>
</feature>
<evidence type="ECO:0000313" key="3">
    <source>
        <dbReference type="Proteomes" id="UP001224392"/>
    </source>
</evidence>
<keyword evidence="1" id="KW-0732">Signal</keyword>